<dbReference type="EMBL" id="JPEO01000003">
    <property type="protein sequence ID" value="KFZ38201.1"/>
    <property type="molecule type" value="Genomic_DNA"/>
</dbReference>
<comment type="subunit">
    <text evidence="5 6">The basal body constitutes a major portion of the flagellar organelle and consists of four rings (L,P,S, and M) mounted on a central rod. The rod consists of about 26 subunits of FlgG in the distal portion, and FlgB, FlgC and FlgF are thought to build up the proximal portion of the rod with about 6 subunits each.</text>
</comment>
<comment type="caution">
    <text evidence="9">The sequence shown here is derived from an EMBL/GenBank/DDBJ whole genome shotgun (WGS) entry which is preliminary data.</text>
</comment>
<protein>
    <recommendedName>
        <fullName evidence="3 6">Flagellar basal-body rod protein FlgC</fullName>
    </recommendedName>
</protein>
<keyword evidence="4 6" id="KW-0975">Bacterial flagellum</keyword>
<keyword evidence="9" id="KW-0969">Cilium</keyword>
<evidence type="ECO:0000256" key="6">
    <source>
        <dbReference type="RuleBase" id="RU362062"/>
    </source>
</evidence>
<evidence type="ECO:0000313" key="9">
    <source>
        <dbReference type="EMBL" id="KFZ38201.1"/>
    </source>
</evidence>
<evidence type="ECO:0000256" key="3">
    <source>
        <dbReference type="ARBA" id="ARBA00017941"/>
    </source>
</evidence>
<evidence type="ECO:0000256" key="2">
    <source>
        <dbReference type="ARBA" id="ARBA00009677"/>
    </source>
</evidence>
<dbReference type="PANTHER" id="PTHR30435:SF29">
    <property type="entry name" value="FLAGELLAR BASAL-BODY ROD PROTEIN FLGC"/>
    <property type="match status" value="1"/>
</dbReference>
<dbReference type="PROSITE" id="PS00588">
    <property type="entry name" value="FLAGELLA_BB_ROD"/>
    <property type="match status" value="1"/>
</dbReference>
<dbReference type="Pfam" id="PF06429">
    <property type="entry name" value="Flg_bbr_C"/>
    <property type="match status" value="1"/>
</dbReference>
<dbReference type="InterPro" id="IPR006299">
    <property type="entry name" value="FlgC"/>
</dbReference>
<dbReference type="GO" id="GO:0030694">
    <property type="term" value="C:bacterial-type flagellum basal body, rod"/>
    <property type="evidence" value="ECO:0007669"/>
    <property type="project" value="UniProtKB-UniRule"/>
</dbReference>
<comment type="similarity">
    <text evidence="2">Belongs to the flagella basal body rod proteins family.</text>
</comment>
<evidence type="ECO:0000313" key="10">
    <source>
        <dbReference type="Proteomes" id="UP000029264"/>
    </source>
</evidence>
<evidence type="ECO:0000259" key="8">
    <source>
        <dbReference type="Pfam" id="PF06429"/>
    </source>
</evidence>
<dbReference type="InterPro" id="IPR010930">
    <property type="entry name" value="Flg_bb/hook_C_dom"/>
</dbReference>
<evidence type="ECO:0000256" key="4">
    <source>
        <dbReference type="ARBA" id="ARBA00023143"/>
    </source>
</evidence>
<dbReference type="eggNOG" id="COG1558">
    <property type="taxonomic scope" value="Bacteria"/>
</dbReference>
<organism evidence="9 10">
    <name type="scientific">Shewanella mangrovi</name>
    <dbReference type="NCBI Taxonomy" id="1515746"/>
    <lineage>
        <taxon>Bacteria</taxon>
        <taxon>Pseudomonadati</taxon>
        <taxon>Pseudomonadota</taxon>
        <taxon>Gammaproteobacteria</taxon>
        <taxon>Alteromonadales</taxon>
        <taxon>Shewanellaceae</taxon>
        <taxon>Shewanella</taxon>
    </lineage>
</organism>
<name>A0A094K0K1_9GAMM</name>
<reference evidence="9 10" key="1">
    <citation type="submission" date="2014-06" db="EMBL/GenBank/DDBJ databases">
        <title>Shewanella sp. YQH10.</title>
        <authorList>
            <person name="Liu Y."/>
            <person name="Zeng R."/>
        </authorList>
    </citation>
    <scope>NUCLEOTIDE SEQUENCE [LARGE SCALE GENOMIC DNA]</scope>
    <source>
        <strain evidence="9 10">YQH10</strain>
    </source>
</reference>
<dbReference type="STRING" id="1515746.HR45_06795"/>
<dbReference type="GO" id="GO:0071978">
    <property type="term" value="P:bacterial-type flagellum-dependent swarming motility"/>
    <property type="evidence" value="ECO:0007669"/>
    <property type="project" value="TreeGrafter"/>
</dbReference>
<dbReference type="RefSeq" id="WP_037441028.1">
    <property type="nucleotide sequence ID" value="NZ_JPEO01000003.1"/>
</dbReference>
<dbReference type="Pfam" id="PF00460">
    <property type="entry name" value="Flg_bb_rod"/>
    <property type="match status" value="1"/>
</dbReference>
<dbReference type="InterPro" id="IPR019776">
    <property type="entry name" value="Flagellar_basal_body_rod_CS"/>
</dbReference>
<dbReference type="Proteomes" id="UP000029264">
    <property type="component" value="Unassembled WGS sequence"/>
</dbReference>
<feature type="domain" description="Flagellar basal body rod protein N-terminal" evidence="7">
    <location>
        <begin position="9"/>
        <end position="33"/>
    </location>
</feature>
<keyword evidence="10" id="KW-1185">Reference proteome</keyword>
<evidence type="ECO:0000256" key="5">
    <source>
        <dbReference type="ARBA" id="ARBA00025933"/>
    </source>
</evidence>
<dbReference type="NCBIfam" id="TIGR01395">
    <property type="entry name" value="FlgC"/>
    <property type="match status" value="1"/>
</dbReference>
<dbReference type="OrthoDB" id="9794148at2"/>
<dbReference type="InterPro" id="IPR001444">
    <property type="entry name" value="Flag_bb_rod_N"/>
</dbReference>
<keyword evidence="9" id="KW-0966">Cell projection</keyword>
<accession>A0A094K0K1</accession>
<keyword evidence="9" id="KW-0282">Flagellum</keyword>
<sequence>MSFNNIYDISGSAMNAQVMRLDTIASNLANADTAASSEAEAYHALKPVFAAMYQQSNDATDDSNGVSASVKMLGIVESDRAVEQRYEPNNPLANGDGYVFYSNVNSLEEMADMMSASRSYQTSVEVLGRVNSMQQSILRLGQS</sequence>
<evidence type="ECO:0000259" key="7">
    <source>
        <dbReference type="Pfam" id="PF00460"/>
    </source>
</evidence>
<dbReference type="AlphaFoldDB" id="A0A094K0K1"/>
<comment type="subcellular location">
    <subcellularLocation>
        <location evidence="1 6">Bacterial flagellum basal body</location>
    </subcellularLocation>
</comment>
<gene>
    <name evidence="9" type="ORF">HR45_06795</name>
</gene>
<dbReference type="PANTHER" id="PTHR30435">
    <property type="entry name" value="FLAGELLAR PROTEIN"/>
    <property type="match status" value="1"/>
</dbReference>
<proteinExistence type="inferred from homology"/>
<feature type="domain" description="Flagellar basal-body/hook protein C-terminal" evidence="8">
    <location>
        <begin position="97"/>
        <end position="140"/>
    </location>
</feature>
<evidence type="ECO:0000256" key="1">
    <source>
        <dbReference type="ARBA" id="ARBA00004117"/>
    </source>
</evidence>